<evidence type="ECO:0000313" key="3">
    <source>
        <dbReference type="Proteomes" id="UP000013776"/>
    </source>
</evidence>
<comment type="caution">
    <text evidence="2">The sequence shown here is derived from an EMBL/GenBank/DDBJ whole genome shotgun (WGS) entry which is preliminary data.</text>
</comment>
<gene>
    <name evidence="2" type="ORF">TAPDE_000843</name>
</gene>
<name>R4X777_TAPDE</name>
<proteinExistence type="predicted"/>
<sequence>MKRQNSGKMKQDQASADQKTLRSYFRPRSTTEHPTHAPAATTSPRISVEVKDKTPNLEDSSDEDELVATDQILGLRGPSRKNVRVVNASTMHMATGPSVPVSPPGKAPIYTGSFSLQALLADRQSRAKEKETITRLEQSGSTSPIVQSDAEQDPGRKRAYPAAGMANDRVTELVGMNSHETPAFWQSVRHSNATASTMTADELGALYSSLPKHVQSMKDTLSEVEVVASWLQYQSSSSSAQDERYLCQALSDARDARTVMIVQDALMAYQPVSISSMVTLLSNLMGFSGDLNTALKDTNHIVVEQPPKACPLRSCKLSAALAIISGRMEGDRIQIQQGLVFLKLVILLALDCTYGHALFSTIRTTLDNIFNNLQGSEETLTLSLVEVTDRAEFQLQILQVLPVTPQVVLVTQRLAALYFLDLRASDLVRVDAWSDCLQLLIDHLQSSQPFHPLTLSTLYDDVARKTSLLAFATQTIPAQQSELTMTLVDRLQSLHGRIVDGKAAFIARSEAKGAIQRLADRLKYTLEGQKRKVNVFEHFK</sequence>
<dbReference type="Proteomes" id="UP000013776">
    <property type="component" value="Unassembled WGS sequence"/>
</dbReference>
<reference evidence="2 3" key="1">
    <citation type="journal article" date="2013" name="MBio">
        <title>Genome sequencing of the plant pathogen Taphrina deformans, the causal agent of peach leaf curl.</title>
        <authorList>
            <person name="Cisse O.H."/>
            <person name="Almeida J.M.G.C.F."/>
            <person name="Fonseca A."/>
            <person name="Kumar A.A."/>
            <person name="Salojaervi J."/>
            <person name="Overmyer K."/>
            <person name="Hauser P.M."/>
            <person name="Pagni M."/>
        </authorList>
    </citation>
    <scope>NUCLEOTIDE SEQUENCE [LARGE SCALE GENOMIC DNA]</scope>
    <source>
        <strain evidence="3">PYCC 5710 / ATCC 11124 / CBS 356.35 / IMI 108563 / JCM 9778 / NBRC 8474</strain>
    </source>
</reference>
<feature type="compositionally biased region" description="Polar residues" evidence="1">
    <location>
        <begin position="135"/>
        <end position="146"/>
    </location>
</feature>
<protein>
    <submittedName>
        <fullName evidence="2">Uncharacterized protein</fullName>
    </submittedName>
</protein>
<feature type="compositionally biased region" description="Polar residues" evidence="1">
    <location>
        <begin position="1"/>
        <end position="18"/>
    </location>
</feature>
<accession>R4X777</accession>
<evidence type="ECO:0000313" key="2">
    <source>
        <dbReference type="EMBL" id="CCG81136.1"/>
    </source>
</evidence>
<dbReference type="OrthoDB" id="5350396at2759"/>
<dbReference type="STRING" id="1097556.R4X777"/>
<organism evidence="2 3">
    <name type="scientific">Taphrina deformans (strain PYCC 5710 / ATCC 11124 / CBS 356.35 / IMI 108563 / JCM 9778 / NBRC 8474)</name>
    <name type="common">Peach leaf curl fungus</name>
    <name type="synonym">Lalaria deformans</name>
    <dbReference type="NCBI Taxonomy" id="1097556"/>
    <lineage>
        <taxon>Eukaryota</taxon>
        <taxon>Fungi</taxon>
        <taxon>Dikarya</taxon>
        <taxon>Ascomycota</taxon>
        <taxon>Taphrinomycotina</taxon>
        <taxon>Taphrinomycetes</taxon>
        <taxon>Taphrinales</taxon>
        <taxon>Taphrinaceae</taxon>
        <taxon>Taphrina</taxon>
    </lineage>
</organism>
<feature type="region of interest" description="Disordered" evidence="1">
    <location>
        <begin position="129"/>
        <end position="159"/>
    </location>
</feature>
<dbReference type="EMBL" id="CAHR02000027">
    <property type="protein sequence ID" value="CCG81136.1"/>
    <property type="molecule type" value="Genomic_DNA"/>
</dbReference>
<evidence type="ECO:0000256" key="1">
    <source>
        <dbReference type="SAM" id="MobiDB-lite"/>
    </source>
</evidence>
<dbReference type="AlphaFoldDB" id="R4X777"/>
<dbReference type="VEuPathDB" id="FungiDB:TAPDE_000843"/>
<feature type="region of interest" description="Disordered" evidence="1">
    <location>
        <begin position="1"/>
        <end position="65"/>
    </location>
</feature>
<keyword evidence="3" id="KW-1185">Reference proteome</keyword>